<dbReference type="Pfam" id="PF03989">
    <property type="entry name" value="DNA_gyraseA_C"/>
    <property type="match status" value="6"/>
</dbReference>
<dbReference type="Gene3D" id="3.30.1360.40">
    <property type="match status" value="1"/>
</dbReference>
<keyword evidence="9" id="KW-0175">Coiled coil</keyword>
<dbReference type="PANTHER" id="PTHR43493:SF5">
    <property type="entry name" value="DNA GYRASE SUBUNIT A, CHLOROPLASTIC_MITOCHONDRIAL"/>
    <property type="match status" value="1"/>
</dbReference>
<evidence type="ECO:0000313" key="12">
    <source>
        <dbReference type="Proteomes" id="UP000034044"/>
    </source>
</evidence>
<evidence type="ECO:0000259" key="10">
    <source>
        <dbReference type="PROSITE" id="PS52040"/>
    </source>
</evidence>
<dbReference type="GO" id="GO:0009330">
    <property type="term" value="C:DNA topoisomerase type II (double strand cut, ATP-hydrolyzing) complex"/>
    <property type="evidence" value="ECO:0007669"/>
    <property type="project" value="TreeGrafter"/>
</dbReference>
<dbReference type="PROSITE" id="PS52040">
    <property type="entry name" value="TOPO_IIA"/>
    <property type="match status" value="1"/>
</dbReference>
<keyword evidence="5 8" id="KW-0238">DNA-binding</keyword>
<dbReference type="InterPro" id="IPR013760">
    <property type="entry name" value="Topo_IIA-like_dom_sf"/>
</dbReference>
<dbReference type="SMART" id="SM00434">
    <property type="entry name" value="TOP4c"/>
    <property type="match status" value="1"/>
</dbReference>
<evidence type="ECO:0000256" key="8">
    <source>
        <dbReference type="PROSITE-ProRule" id="PRU01384"/>
    </source>
</evidence>
<feature type="coiled-coil region" evidence="9">
    <location>
        <begin position="385"/>
        <end position="412"/>
    </location>
</feature>
<sequence length="761" mass="85171">MTKIEKREITEELKESYLDYAMSVIVSRALPDVRDGLKPVQRRILWAMWDDGLTYGAKFRKSANVVGQVMARYHPHGDTAIYDALVRLDIEKETVNWQPNYDTSRNEPKVLPAKLPNLLLNGSSGIAVGMATNIPPHNLSELVSAISHLINNPKATTQDLMQFIQGPDFPTGGIIYDKKSIIEAYTSGRGPVTIRAKTEITERSKNQFNIIITEIPYQVNKSELIIKIASLVQEKKVEGVRDIRDESDRDGMRIVIELKNDANAQKILNQLFKYTDLQRDFHFNMIALSGGLQPQLMSLKDILSAYVEHRKEVVRRRAEFNLKKAKERAHILEGLSKALSVIDKIIKTIKESKDSEEAHQKLVKNFKLTAIQAAAILEMKLRTLAALERKKIEDELEEKKKLISELEILLKSPQKILKVIETELSELQKNYGGERRTKLVISGLKEFKEEDLIPQEEVIITLSSSGYIKRIPPTTFKTQKRGGKGLIGSEVSEEDFISHFASANTHDNILFFTDKGKVFQTKVYEIPVGSRTAKGKIIQNFLEIPSDENINAIISYPDSAAEKKFLVMATQNGTIKKTSLEEFSNVRRSGIIAINLQKGDLLKWVKISSGADEIFIATGLGQAIRFKESQLRPMGRSASGVRAIKLKKDDFVAGLDIIKKEKIGNILIVTENGFAKQTALKQYKTQSRGGSGIKTANINSKTKKIIAAQLISDEEEILALSAKGQIIKTEIKTIRTAGRATSGVRIMKLKEGDKIAGIVIL</sequence>
<feature type="domain" description="Topo IIA-type catalytic" evidence="10">
    <location>
        <begin position="1"/>
        <end position="452"/>
    </location>
</feature>
<dbReference type="PANTHER" id="PTHR43493">
    <property type="entry name" value="DNA GYRASE/TOPOISOMERASE SUBUNIT A"/>
    <property type="match status" value="1"/>
</dbReference>
<dbReference type="InterPro" id="IPR050220">
    <property type="entry name" value="Type_II_DNA_Topoisomerases"/>
</dbReference>
<dbReference type="Proteomes" id="UP000034044">
    <property type="component" value="Unassembled WGS sequence"/>
</dbReference>
<evidence type="ECO:0000256" key="4">
    <source>
        <dbReference type="ARBA" id="ARBA00023029"/>
    </source>
</evidence>
<evidence type="ECO:0000256" key="9">
    <source>
        <dbReference type="SAM" id="Coils"/>
    </source>
</evidence>
<protein>
    <recommendedName>
        <fullName evidence="3">DNA topoisomerase (ATP-hydrolyzing)</fullName>
        <ecNumber evidence="3">5.6.2.2</ecNumber>
    </recommendedName>
</protein>
<dbReference type="InterPro" id="IPR035516">
    <property type="entry name" value="Gyrase/topoIV_suA_C"/>
</dbReference>
<dbReference type="FunFam" id="1.10.268.10:FF:000001">
    <property type="entry name" value="DNA gyrase subunit A"/>
    <property type="match status" value="1"/>
</dbReference>
<evidence type="ECO:0000256" key="3">
    <source>
        <dbReference type="ARBA" id="ARBA00012895"/>
    </source>
</evidence>
<dbReference type="Gene3D" id="1.10.268.10">
    <property type="entry name" value="Topoisomerase, domain 3"/>
    <property type="match status" value="1"/>
</dbReference>
<comment type="catalytic activity">
    <reaction evidence="1">
        <text>ATP-dependent breakage, passage and rejoining of double-stranded DNA.</text>
        <dbReference type="EC" id="5.6.2.2"/>
    </reaction>
</comment>
<comment type="caution">
    <text evidence="8">Lacks conserved residue(s) required for the propagation of feature annotation.</text>
</comment>
<dbReference type="FunFam" id="3.30.1360.40:FF:000002">
    <property type="entry name" value="DNA gyrase subunit A"/>
    <property type="match status" value="1"/>
</dbReference>
<dbReference type="Gene3D" id="2.120.10.90">
    <property type="entry name" value="DNA gyrase/topoisomerase IV, subunit A, C-terminal"/>
    <property type="match status" value="1"/>
</dbReference>
<evidence type="ECO:0000256" key="2">
    <source>
        <dbReference type="ARBA" id="ARBA00008263"/>
    </source>
</evidence>
<comment type="subunit">
    <text evidence="7">Heterotetramer composed of ParC and ParE.</text>
</comment>
<reference evidence="11 12" key="1">
    <citation type="journal article" date="2015" name="Nature">
        <title>rRNA introns, odd ribosomes, and small enigmatic genomes across a large radiation of phyla.</title>
        <authorList>
            <person name="Brown C.T."/>
            <person name="Hug L.A."/>
            <person name="Thomas B.C."/>
            <person name="Sharon I."/>
            <person name="Castelle C.J."/>
            <person name="Singh A."/>
            <person name="Wilkins M.J."/>
            <person name="Williams K.H."/>
            <person name="Banfield J.F."/>
        </authorList>
    </citation>
    <scope>NUCLEOTIDE SEQUENCE [LARGE SCALE GENOMIC DNA]</scope>
</reference>
<dbReference type="Pfam" id="PF00521">
    <property type="entry name" value="DNA_topoisoIV"/>
    <property type="match status" value="2"/>
</dbReference>
<dbReference type="GO" id="GO:0005524">
    <property type="term" value="F:ATP binding"/>
    <property type="evidence" value="ECO:0007669"/>
    <property type="project" value="InterPro"/>
</dbReference>
<comment type="caution">
    <text evidence="11">The sequence shown here is derived from an EMBL/GenBank/DDBJ whole genome shotgun (WGS) entry which is preliminary data.</text>
</comment>
<dbReference type="InterPro" id="IPR013757">
    <property type="entry name" value="Topo_IIA_A_a_sf"/>
</dbReference>
<evidence type="ECO:0000313" key="11">
    <source>
        <dbReference type="EMBL" id="KKQ21788.1"/>
    </source>
</evidence>
<dbReference type="FunFam" id="2.120.10.90:FF:000005">
    <property type="entry name" value="DNA topoisomerase 4 subunit A"/>
    <property type="match status" value="1"/>
</dbReference>
<proteinExistence type="inferred from homology"/>
<keyword evidence="4" id="KW-0799">Topoisomerase</keyword>
<evidence type="ECO:0000256" key="5">
    <source>
        <dbReference type="ARBA" id="ARBA00023125"/>
    </source>
</evidence>
<dbReference type="InterPro" id="IPR002205">
    <property type="entry name" value="Topo_IIA_dom_A"/>
</dbReference>
<dbReference type="SUPFAM" id="SSF101904">
    <property type="entry name" value="GyrA/ParC C-terminal domain-like"/>
    <property type="match status" value="1"/>
</dbReference>
<evidence type="ECO:0000256" key="7">
    <source>
        <dbReference type="ARBA" id="ARBA00063644"/>
    </source>
</evidence>
<evidence type="ECO:0000256" key="6">
    <source>
        <dbReference type="ARBA" id="ARBA00023235"/>
    </source>
</evidence>
<dbReference type="SUPFAM" id="SSF56719">
    <property type="entry name" value="Type II DNA topoisomerase"/>
    <property type="match status" value="1"/>
</dbReference>
<dbReference type="AlphaFoldDB" id="A0A0G0FRW3"/>
<dbReference type="GO" id="GO:0003677">
    <property type="term" value="F:DNA binding"/>
    <property type="evidence" value="ECO:0007669"/>
    <property type="project" value="UniProtKB-UniRule"/>
</dbReference>
<evidence type="ECO:0000256" key="1">
    <source>
        <dbReference type="ARBA" id="ARBA00000185"/>
    </source>
</evidence>
<gene>
    <name evidence="11" type="ORF">US36_C0013G0002</name>
</gene>
<dbReference type="Gene3D" id="3.90.199.10">
    <property type="entry name" value="Topoisomerase II, domain 5"/>
    <property type="match status" value="2"/>
</dbReference>
<organism evidence="11 12">
    <name type="scientific">Candidatus Wolfebacteria bacterium GW2011_GWC1_37_10</name>
    <dbReference type="NCBI Taxonomy" id="1619010"/>
    <lineage>
        <taxon>Bacteria</taxon>
        <taxon>Candidatus Wolfeibacteriota</taxon>
    </lineage>
</organism>
<dbReference type="GO" id="GO:0006265">
    <property type="term" value="P:DNA topological change"/>
    <property type="evidence" value="ECO:0007669"/>
    <property type="project" value="InterPro"/>
</dbReference>
<dbReference type="GO" id="GO:0003918">
    <property type="term" value="F:DNA topoisomerase type II (double strand cut, ATP-hydrolyzing) activity"/>
    <property type="evidence" value="ECO:0007669"/>
    <property type="project" value="UniProtKB-EC"/>
</dbReference>
<dbReference type="InterPro" id="IPR013758">
    <property type="entry name" value="Topo_IIA_A/C_ab"/>
</dbReference>
<dbReference type="EC" id="5.6.2.2" evidence="3"/>
<dbReference type="EMBL" id="LBSR01000013">
    <property type="protein sequence ID" value="KKQ21788.1"/>
    <property type="molecule type" value="Genomic_DNA"/>
</dbReference>
<name>A0A0G0FRW3_9BACT</name>
<comment type="similarity">
    <text evidence="2">Belongs to the type II topoisomerase GyrA/ParC subunit family.</text>
</comment>
<dbReference type="PATRIC" id="fig|1619010.3.peg.446"/>
<dbReference type="InterPro" id="IPR006691">
    <property type="entry name" value="GyrA/parC_rep"/>
</dbReference>
<dbReference type="GO" id="GO:0005737">
    <property type="term" value="C:cytoplasm"/>
    <property type="evidence" value="ECO:0007669"/>
    <property type="project" value="TreeGrafter"/>
</dbReference>
<accession>A0A0G0FRW3</accession>
<keyword evidence="6" id="KW-0413">Isomerase</keyword>
<dbReference type="CDD" id="cd00187">
    <property type="entry name" value="TOP4c"/>
    <property type="match status" value="1"/>
</dbReference>